<accession>A0A0E0FL54</accession>
<keyword evidence="2" id="KW-1185">Reference proteome</keyword>
<protein>
    <submittedName>
        <fullName evidence="1">Uncharacterized protein</fullName>
    </submittedName>
</protein>
<dbReference type="AlphaFoldDB" id="A0A0E0FL54"/>
<evidence type="ECO:0000313" key="2">
    <source>
        <dbReference type="Proteomes" id="UP000006591"/>
    </source>
</evidence>
<sequence>MPRPVYDSSSFWPSYKIANINQVLSMLNNYYIKIIASLLHLRGQHALIPPCRCRCRLQSSVVKDSRCTADVPIPPARAATDTLTLKRDYPPQAKMTWPAENLHVTRRVCSLPHHRYGSKCFC</sequence>
<dbReference type="Proteomes" id="UP000006591">
    <property type="component" value="Chromosome 1"/>
</dbReference>
<evidence type="ECO:0000313" key="1">
    <source>
        <dbReference type="EnsemblPlants" id="ONIVA01G16560.1"/>
    </source>
</evidence>
<dbReference type="EnsemblPlants" id="ONIVA01G16560.1">
    <property type="protein sequence ID" value="ONIVA01G16560.1"/>
    <property type="gene ID" value="ONIVA01G16560"/>
</dbReference>
<name>A0A0E0FL54_ORYNI</name>
<dbReference type="Gramene" id="ONIVA01G16560.1">
    <property type="protein sequence ID" value="ONIVA01G16560.1"/>
    <property type="gene ID" value="ONIVA01G16560"/>
</dbReference>
<reference evidence="1" key="1">
    <citation type="submission" date="2015-04" db="UniProtKB">
        <authorList>
            <consortium name="EnsemblPlants"/>
        </authorList>
    </citation>
    <scope>IDENTIFICATION</scope>
    <source>
        <strain evidence="1">SL10</strain>
    </source>
</reference>
<dbReference type="HOGENOM" id="CLU_2030457_0_0_1"/>
<proteinExistence type="predicted"/>
<organism evidence="1">
    <name type="scientific">Oryza nivara</name>
    <name type="common">Indian wild rice</name>
    <name type="synonym">Oryza sativa f. spontanea</name>
    <dbReference type="NCBI Taxonomy" id="4536"/>
    <lineage>
        <taxon>Eukaryota</taxon>
        <taxon>Viridiplantae</taxon>
        <taxon>Streptophyta</taxon>
        <taxon>Embryophyta</taxon>
        <taxon>Tracheophyta</taxon>
        <taxon>Spermatophyta</taxon>
        <taxon>Magnoliopsida</taxon>
        <taxon>Liliopsida</taxon>
        <taxon>Poales</taxon>
        <taxon>Poaceae</taxon>
        <taxon>BOP clade</taxon>
        <taxon>Oryzoideae</taxon>
        <taxon>Oryzeae</taxon>
        <taxon>Oryzinae</taxon>
        <taxon>Oryza</taxon>
    </lineage>
</organism>
<reference evidence="1" key="2">
    <citation type="submission" date="2018-04" db="EMBL/GenBank/DDBJ databases">
        <title>OnivRS2 (Oryza nivara Reference Sequence Version 2).</title>
        <authorList>
            <person name="Zhang J."/>
            <person name="Kudrna D."/>
            <person name="Lee S."/>
            <person name="Talag J."/>
            <person name="Rajasekar S."/>
            <person name="Welchert J."/>
            <person name="Hsing Y.-I."/>
            <person name="Wing R.A."/>
        </authorList>
    </citation>
    <scope>NUCLEOTIDE SEQUENCE [LARGE SCALE GENOMIC DNA]</scope>
</reference>